<dbReference type="InterPro" id="IPR006571">
    <property type="entry name" value="TLDc_dom"/>
</dbReference>
<dbReference type="InterPro" id="IPR011333">
    <property type="entry name" value="SKP1/BTB/POZ_sf"/>
</dbReference>
<dbReference type="InterPro" id="IPR051481">
    <property type="entry name" value="BTB-POZ/Galectin-3-binding"/>
</dbReference>
<evidence type="ECO:0000259" key="2">
    <source>
        <dbReference type="PROSITE" id="PS51886"/>
    </source>
</evidence>
<dbReference type="CDD" id="cd18186">
    <property type="entry name" value="BTB_POZ_ZBTB_KLHL-like"/>
    <property type="match status" value="1"/>
</dbReference>
<dbReference type="Proteomes" id="UP000615446">
    <property type="component" value="Unassembled WGS sequence"/>
</dbReference>
<proteinExistence type="predicted"/>
<dbReference type="SMART" id="SM00225">
    <property type="entry name" value="BTB"/>
    <property type="match status" value="1"/>
</dbReference>
<dbReference type="AlphaFoldDB" id="A0A8H3LFH0"/>
<organism evidence="3 4">
    <name type="scientific">Rhizophagus clarus</name>
    <dbReference type="NCBI Taxonomy" id="94130"/>
    <lineage>
        <taxon>Eukaryota</taxon>
        <taxon>Fungi</taxon>
        <taxon>Fungi incertae sedis</taxon>
        <taxon>Mucoromycota</taxon>
        <taxon>Glomeromycotina</taxon>
        <taxon>Glomeromycetes</taxon>
        <taxon>Glomerales</taxon>
        <taxon>Glomeraceae</taxon>
        <taxon>Rhizophagus</taxon>
    </lineage>
</organism>
<feature type="domain" description="TLDc" evidence="2">
    <location>
        <begin position="297"/>
        <end position="469"/>
    </location>
</feature>
<sequence length="471" mass="54814">MSFDYSQEVISDLEKVLETHDGYDVIIYAGKNENVKELHAHTNILCIRSQYFRTAFSKEWANKKDGKFIFEKPNISHQIFKIILRFIYCGKIDLTKLQGPEVLELLMAVDELNFHTLIPRVQEYLIKHQDQFLQQNPIEILETVYQHESFKDLWSYCLEKVCDKPTILFDSDKFTSLKAPLLKLLLEKDGLNSDEIVIWDNLLKWGIAQNPSVSQDITKWSKEDIAIMERTLHGFIPLVRFYHISSDDFLDKIYPLKEILPKDLADELVKFNIAPHRKQNIDEIQPPRESKLIYDSIMIKNQHFAIFASWIDKKKNLHYNVKNIPYNFNLLCRASRDGDTVATFHAKCDNKGATIVVAKIANSEQIVGGYNPFQWESNGSWKSTYDSFIYFFADRKNIITANVSYSNGNQYSIGNDPAHAPIFGGGWDLYHDNNGFWYRNQYENYSHLKIDGMPVGQFVVGDYEVFQVIKK</sequence>
<dbReference type="PROSITE" id="PS50097">
    <property type="entry name" value="BTB"/>
    <property type="match status" value="1"/>
</dbReference>
<protein>
    <submittedName>
        <fullName evidence="3">BTB/POZ domain-containing protein</fullName>
    </submittedName>
</protein>
<gene>
    <name evidence="3" type="ORF">RCL2_001203400</name>
</gene>
<dbReference type="Pfam" id="PF00651">
    <property type="entry name" value="BTB"/>
    <property type="match status" value="1"/>
</dbReference>
<evidence type="ECO:0000259" key="1">
    <source>
        <dbReference type="PROSITE" id="PS50097"/>
    </source>
</evidence>
<evidence type="ECO:0000313" key="4">
    <source>
        <dbReference type="Proteomes" id="UP000615446"/>
    </source>
</evidence>
<feature type="domain" description="BTB" evidence="1">
    <location>
        <begin position="23"/>
        <end position="96"/>
    </location>
</feature>
<dbReference type="PROSITE" id="PS51886">
    <property type="entry name" value="TLDC"/>
    <property type="match status" value="1"/>
</dbReference>
<dbReference type="Gene3D" id="3.30.710.10">
    <property type="entry name" value="Potassium Channel Kv1.1, Chain A"/>
    <property type="match status" value="1"/>
</dbReference>
<reference evidence="3" key="1">
    <citation type="submission" date="2019-10" db="EMBL/GenBank/DDBJ databases">
        <title>Conservation and host-specific expression of non-tandemly repeated heterogenous ribosome RNA gene in arbuscular mycorrhizal fungi.</title>
        <authorList>
            <person name="Maeda T."/>
            <person name="Kobayashi Y."/>
            <person name="Nakagawa T."/>
            <person name="Ezawa T."/>
            <person name="Yamaguchi K."/>
            <person name="Bino T."/>
            <person name="Nishimoto Y."/>
            <person name="Shigenobu S."/>
            <person name="Kawaguchi M."/>
        </authorList>
    </citation>
    <scope>NUCLEOTIDE SEQUENCE</scope>
    <source>
        <strain evidence="3">HR1</strain>
    </source>
</reference>
<dbReference type="SUPFAM" id="SSF54695">
    <property type="entry name" value="POZ domain"/>
    <property type="match status" value="1"/>
</dbReference>
<dbReference type="PANTHER" id="PTHR24410">
    <property type="entry name" value="HL07962P-RELATED"/>
    <property type="match status" value="1"/>
</dbReference>
<evidence type="ECO:0000313" key="3">
    <source>
        <dbReference type="EMBL" id="GES84947.1"/>
    </source>
</evidence>
<comment type="caution">
    <text evidence="3">The sequence shown here is derived from an EMBL/GenBank/DDBJ whole genome shotgun (WGS) entry which is preliminary data.</text>
</comment>
<accession>A0A8H3LFH0</accession>
<dbReference type="EMBL" id="BLAL01000087">
    <property type="protein sequence ID" value="GES84947.1"/>
    <property type="molecule type" value="Genomic_DNA"/>
</dbReference>
<dbReference type="InterPro" id="IPR000210">
    <property type="entry name" value="BTB/POZ_dom"/>
</dbReference>
<dbReference type="Pfam" id="PF07534">
    <property type="entry name" value="TLD"/>
    <property type="match status" value="1"/>
</dbReference>
<dbReference type="PANTHER" id="PTHR24410:SF23">
    <property type="entry name" value="BTB DOMAIN-CONTAINING PROTEIN-RELATED"/>
    <property type="match status" value="1"/>
</dbReference>
<name>A0A8H3LFH0_9GLOM</name>
<dbReference type="OrthoDB" id="25620at2759"/>